<keyword evidence="6" id="KW-1185">Reference proteome</keyword>
<gene>
    <name evidence="5" type="ORF">QR680_003642</name>
</gene>
<keyword evidence="2" id="KW-0539">Nucleus</keyword>
<organism evidence="5 6">
    <name type="scientific">Steinernema hermaphroditum</name>
    <dbReference type="NCBI Taxonomy" id="289476"/>
    <lineage>
        <taxon>Eukaryota</taxon>
        <taxon>Metazoa</taxon>
        <taxon>Ecdysozoa</taxon>
        <taxon>Nematoda</taxon>
        <taxon>Chromadorea</taxon>
        <taxon>Rhabditida</taxon>
        <taxon>Tylenchina</taxon>
        <taxon>Panagrolaimomorpha</taxon>
        <taxon>Strongyloidoidea</taxon>
        <taxon>Steinernematidae</taxon>
        <taxon>Steinernema</taxon>
    </lineage>
</organism>
<sequence length="148" mass="16862">MSNKICAGGGHENPDAVDGNAEELIFPQEFRRGPNCEVLLTSEVHLLLEHRHEKALQKDEIEELSEVQQKCLDYVRRMSKFKNRESIKNARSVFSACPFHPFEIAQLVNLCPESAEEAKALIPSLEGRIGDAELEAMLNEMHKRRSYQ</sequence>
<comment type="subcellular location">
    <subcellularLocation>
        <location evidence="1">Nucleus</location>
    </subcellularLocation>
</comment>
<evidence type="ECO:0000313" key="5">
    <source>
        <dbReference type="EMBL" id="KAK0407863.1"/>
    </source>
</evidence>
<evidence type="ECO:0000256" key="2">
    <source>
        <dbReference type="ARBA" id="ARBA00023242"/>
    </source>
</evidence>
<dbReference type="AlphaFoldDB" id="A0AA39HN94"/>
<dbReference type="GO" id="GO:0005634">
    <property type="term" value="C:nucleus"/>
    <property type="evidence" value="ECO:0007669"/>
    <property type="project" value="UniProtKB-SubCell"/>
</dbReference>
<dbReference type="Gene3D" id="1.20.1250.40">
    <property type="match status" value="1"/>
</dbReference>
<dbReference type="Proteomes" id="UP001175271">
    <property type="component" value="Unassembled WGS sequence"/>
</dbReference>
<reference evidence="5" key="1">
    <citation type="submission" date="2023-06" db="EMBL/GenBank/DDBJ databases">
        <title>Genomic analysis of the entomopathogenic nematode Steinernema hermaphroditum.</title>
        <authorList>
            <person name="Schwarz E.M."/>
            <person name="Heppert J.K."/>
            <person name="Baniya A."/>
            <person name="Schwartz H.T."/>
            <person name="Tan C.-H."/>
            <person name="Antoshechkin I."/>
            <person name="Sternberg P.W."/>
            <person name="Goodrich-Blair H."/>
            <person name="Dillman A.R."/>
        </authorList>
    </citation>
    <scope>NUCLEOTIDE SEQUENCE</scope>
    <source>
        <strain evidence="5">PS9179</strain>
        <tissue evidence="5">Whole animal</tissue>
    </source>
</reference>
<dbReference type="EMBL" id="JAUCMV010000003">
    <property type="protein sequence ID" value="KAK0407863.1"/>
    <property type="molecule type" value="Genomic_DNA"/>
</dbReference>
<dbReference type="GO" id="GO:0030880">
    <property type="term" value="C:RNA polymerase complex"/>
    <property type="evidence" value="ECO:0007669"/>
    <property type="project" value="InterPro"/>
</dbReference>
<dbReference type="InterPro" id="IPR005574">
    <property type="entry name" value="Rpb4/RPC9"/>
</dbReference>
<dbReference type="InterPro" id="IPR006590">
    <property type="entry name" value="RNA_pol_Rpb4/RPC9_core"/>
</dbReference>
<protein>
    <recommendedName>
        <fullName evidence="4">RNA polymerase Rpb4/RPC9 core domain-containing protein</fullName>
    </recommendedName>
</protein>
<dbReference type="Pfam" id="PF03874">
    <property type="entry name" value="RNA_pol_Rpb4"/>
    <property type="match status" value="1"/>
</dbReference>
<accession>A0AA39HN94</accession>
<dbReference type="InterPro" id="IPR010997">
    <property type="entry name" value="HRDC-like_sf"/>
</dbReference>
<comment type="similarity">
    <text evidence="3">Belongs to the eukaryotic RPB4 RNA polymerase subunit family.</text>
</comment>
<dbReference type="SMART" id="SM00657">
    <property type="entry name" value="RPOL4c"/>
    <property type="match status" value="1"/>
</dbReference>
<evidence type="ECO:0000256" key="1">
    <source>
        <dbReference type="ARBA" id="ARBA00004123"/>
    </source>
</evidence>
<evidence type="ECO:0000313" key="6">
    <source>
        <dbReference type="Proteomes" id="UP001175271"/>
    </source>
</evidence>
<name>A0AA39HN94_9BILA</name>
<dbReference type="GO" id="GO:0006352">
    <property type="term" value="P:DNA-templated transcription initiation"/>
    <property type="evidence" value="ECO:0007669"/>
    <property type="project" value="InterPro"/>
</dbReference>
<dbReference type="SUPFAM" id="SSF47819">
    <property type="entry name" value="HRDC-like"/>
    <property type="match status" value="1"/>
</dbReference>
<evidence type="ECO:0000256" key="3">
    <source>
        <dbReference type="ARBA" id="ARBA00025724"/>
    </source>
</evidence>
<comment type="caution">
    <text evidence="5">The sequence shown here is derived from an EMBL/GenBank/DDBJ whole genome shotgun (WGS) entry which is preliminary data.</text>
</comment>
<dbReference type="GO" id="GO:0000166">
    <property type="term" value="F:nucleotide binding"/>
    <property type="evidence" value="ECO:0007669"/>
    <property type="project" value="InterPro"/>
</dbReference>
<evidence type="ECO:0000259" key="4">
    <source>
        <dbReference type="SMART" id="SM00657"/>
    </source>
</evidence>
<feature type="domain" description="RNA polymerase Rpb4/RPC9 core" evidence="4">
    <location>
        <begin position="31"/>
        <end position="148"/>
    </location>
</feature>
<dbReference type="PANTHER" id="PTHR21297">
    <property type="entry name" value="DNA-DIRECTED RNA POLYMERASE II"/>
    <property type="match status" value="1"/>
</dbReference>
<dbReference type="InterPro" id="IPR038324">
    <property type="entry name" value="Rpb4/RPC9_sf"/>
</dbReference>
<dbReference type="InterPro" id="IPR045222">
    <property type="entry name" value="Rpb4-like"/>
</dbReference>
<proteinExistence type="inferred from homology"/>